<keyword evidence="2" id="KW-1185">Reference proteome</keyword>
<comment type="caution">
    <text evidence="1">The sequence shown here is derived from an EMBL/GenBank/DDBJ whole genome shotgun (WGS) entry which is preliminary data.</text>
</comment>
<name>A0A9P6NFC8_9BASI</name>
<sequence>MGRRREDLVDRGHGGVGFWMANIGWSRCELRRGRLAQTSAWDFELCQVCANSALAPAFSRKSPSGEIGTQMAAVAPSPPIRSCFPSLTATLCVGNGLPAEPGNYACSLQHGSYIRLDSGSLAHISRGFGLTSTGEAFAHLRWAVVSRDTFTPQKGKSSVFLMRADLGAPL</sequence>
<dbReference type="EMBL" id="MU167270">
    <property type="protein sequence ID" value="KAG0145841.1"/>
    <property type="molecule type" value="Genomic_DNA"/>
</dbReference>
<reference evidence="1" key="1">
    <citation type="submission" date="2013-11" db="EMBL/GenBank/DDBJ databases">
        <title>Genome sequence of the fusiform rust pathogen reveals effectors for host alternation and coevolution with pine.</title>
        <authorList>
            <consortium name="DOE Joint Genome Institute"/>
            <person name="Smith K."/>
            <person name="Pendleton A."/>
            <person name="Kubisiak T."/>
            <person name="Anderson C."/>
            <person name="Salamov A."/>
            <person name="Aerts A."/>
            <person name="Riley R."/>
            <person name="Clum A."/>
            <person name="Lindquist E."/>
            <person name="Ence D."/>
            <person name="Campbell M."/>
            <person name="Kronenberg Z."/>
            <person name="Feau N."/>
            <person name="Dhillon B."/>
            <person name="Hamelin R."/>
            <person name="Burleigh J."/>
            <person name="Smith J."/>
            <person name="Yandell M."/>
            <person name="Nelson C."/>
            <person name="Grigoriev I."/>
            <person name="Davis J."/>
        </authorList>
    </citation>
    <scope>NUCLEOTIDE SEQUENCE</scope>
    <source>
        <strain evidence="1">G11</strain>
    </source>
</reference>
<dbReference type="Proteomes" id="UP000886653">
    <property type="component" value="Unassembled WGS sequence"/>
</dbReference>
<proteinExistence type="predicted"/>
<evidence type="ECO:0000313" key="2">
    <source>
        <dbReference type="Proteomes" id="UP000886653"/>
    </source>
</evidence>
<organism evidence="1 2">
    <name type="scientific">Cronartium quercuum f. sp. fusiforme G11</name>
    <dbReference type="NCBI Taxonomy" id="708437"/>
    <lineage>
        <taxon>Eukaryota</taxon>
        <taxon>Fungi</taxon>
        <taxon>Dikarya</taxon>
        <taxon>Basidiomycota</taxon>
        <taxon>Pucciniomycotina</taxon>
        <taxon>Pucciniomycetes</taxon>
        <taxon>Pucciniales</taxon>
        <taxon>Coleosporiaceae</taxon>
        <taxon>Cronartium</taxon>
    </lineage>
</organism>
<gene>
    <name evidence="1" type="ORF">CROQUDRAFT_93437</name>
</gene>
<dbReference type="AlphaFoldDB" id="A0A9P6NFC8"/>
<protein>
    <submittedName>
        <fullName evidence="1">Uncharacterized protein</fullName>
    </submittedName>
</protein>
<accession>A0A9P6NFC8</accession>
<evidence type="ECO:0000313" key="1">
    <source>
        <dbReference type="EMBL" id="KAG0145841.1"/>
    </source>
</evidence>